<keyword evidence="4" id="KW-0964">Secreted</keyword>
<dbReference type="EMBL" id="JACKWZ010000246">
    <property type="protein sequence ID" value="KAF9410779.1"/>
    <property type="molecule type" value="Genomic_DNA"/>
</dbReference>
<dbReference type="Pfam" id="PF02244">
    <property type="entry name" value="Propep_M14"/>
    <property type="match status" value="2"/>
</dbReference>
<comment type="cofactor">
    <cofactor evidence="1">
        <name>Zn(2+)</name>
        <dbReference type="ChEBI" id="CHEBI:29105"/>
    </cofactor>
</comment>
<dbReference type="InterPro" id="IPR036990">
    <property type="entry name" value="M14A-like_propep"/>
</dbReference>
<evidence type="ECO:0000313" key="17">
    <source>
        <dbReference type="EMBL" id="KAF9410779.1"/>
    </source>
</evidence>
<dbReference type="GO" id="GO:0008270">
    <property type="term" value="F:zinc ion binding"/>
    <property type="evidence" value="ECO:0007669"/>
    <property type="project" value="InterPro"/>
</dbReference>
<dbReference type="SUPFAM" id="SSF53187">
    <property type="entry name" value="Zn-dependent exopeptidases"/>
    <property type="match status" value="3"/>
</dbReference>
<feature type="active site" description="Proton donor/acceptor" evidence="15">
    <location>
        <position position="1135"/>
    </location>
</feature>
<evidence type="ECO:0000256" key="9">
    <source>
        <dbReference type="ARBA" id="ARBA00022801"/>
    </source>
</evidence>
<feature type="domain" description="Peptidase M14" evidence="16">
    <location>
        <begin position="129"/>
        <end position="419"/>
    </location>
</feature>
<reference evidence="17" key="1">
    <citation type="submission" date="2020-08" db="EMBL/GenBank/DDBJ databases">
        <title>Spodoptera exigua strain:BAW_Kor-Di-RS1 Genome sequencing and assembly.</title>
        <authorList>
            <person name="Kim J."/>
            <person name="Nam H.Y."/>
            <person name="Kwon M."/>
            <person name="Choi J.H."/>
            <person name="Cho S.R."/>
            <person name="Kim G.-H."/>
        </authorList>
    </citation>
    <scope>NUCLEOTIDE SEQUENCE</scope>
    <source>
        <strain evidence="17">BAW_Kor-Di-RS1</strain>
        <tissue evidence="17">Whole-body</tissue>
    </source>
</reference>
<keyword evidence="5" id="KW-0121">Carboxypeptidase</keyword>
<feature type="active site" description="Proton donor/acceptor" evidence="15">
    <location>
        <position position="777"/>
    </location>
</feature>
<keyword evidence="9" id="KW-0378">Hydrolase</keyword>
<protein>
    <recommendedName>
        <fullName evidence="14">Zinc carboxypeptidase A 1</fullName>
    </recommendedName>
</protein>
<evidence type="ECO:0000256" key="3">
    <source>
        <dbReference type="ARBA" id="ARBA00005988"/>
    </source>
</evidence>
<dbReference type="GO" id="GO:0006508">
    <property type="term" value="P:proteolysis"/>
    <property type="evidence" value="ECO:0007669"/>
    <property type="project" value="UniProtKB-KW"/>
</dbReference>
<comment type="subcellular location">
    <subcellularLocation>
        <location evidence="2">Secreted</location>
    </subcellularLocation>
</comment>
<accession>A0A835GAV4</accession>
<dbReference type="FunFam" id="3.40.630.10:FF:000040">
    <property type="entry name" value="zinc carboxypeptidase"/>
    <property type="match status" value="3"/>
</dbReference>
<evidence type="ECO:0000256" key="7">
    <source>
        <dbReference type="ARBA" id="ARBA00022723"/>
    </source>
</evidence>
<keyword evidence="6" id="KW-0645">Protease</keyword>
<evidence type="ECO:0000256" key="11">
    <source>
        <dbReference type="ARBA" id="ARBA00023049"/>
    </source>
</evidence>
<dbReference type="Gene3D" id="3.30.70.340">
    <property type="entry name" value="Metallocarboxypeptidase-like"/>
    <property type="match status" value="2"/>
</dbReference>
<dbReference type="AlphaFoldDB" id="A0A835GAV4"/>
<keyword evidence="8" id="KW-0732">Signal</keyword>
<feature type="domain" description="Peptidase M14" evidence="16">
    <location>
        <begin position="879"/>
        <end position="1169"/>
    </location>
</feature>
<evidence type="ECO:0000256" key="12">
    <source>
        <dbReference type="ARBA" id="ARBA00023157"/>
    </source>
</evidence>
<keyword evidence="10" id="KW-0862">Zinc</keyword>
<keyword evidence="11" id="KW-0482">Metalloprotease</keyword>
<feature type="domain" description="Peptidase M14" evidence="16">
    <location>
        <begin position="521"/>
        <end position="811"/>
    </location>
</feature>
<dbReference type="PROSITE" id="PS00133">
    <property type="entry name" value="CARBOXYPEPT_ZN_2"/>
    <property type="match status" value="1"/>
</dbReference>
<dbReference type="GO" id="GO:0004181">
    <property type="term" value="F:metallocarboxypeptidase activity"/>
    <property type="evidence" value="ECO:0007669"/>
    <property type="project" value="InterPro"/>
</dbReference>
<name>A0A835GAV4_SPOEX</name>
<dbReference type="SUPFAM" id="SSF54897">
    <property type="entry name" value="Protease propeptides/inhibitors"/>
    <property type="match status" value="3"/>
</dbReference>
<comment type="function">
    <text evidence="13">Involved in the digestion of the blood meal.</text>
</comment>
<dbReference type="Gene3D" id="3.40.630.10">
    <property type="entry name" value="Zn peptidases"/>
    <property type="match status" value="3"/>
</dbReference>
<evidence type="ECO:0000256" key="2">
    <source>
        <dbReference type="ARBA" id="ARBA00004613"/>
    </source>
</evidence>
<evidence type="ECO:0000259" key="16">
    <source>
        <dbReference type="PROSITE" id="PS52035"/>
    </source>
</evidence>
<evidence type="ECO:0000256" key="4">
    <source>
        <dbReference type="ARBA" id="ARBA00022525"/>
    </source>
</evidence>
<evidence type="ECO:0000256" key="15">
    <source>
        <dbReference type="PROSITE-ProRule" id="PRU01379"/>
    </source>
</evidence>
<keyword evidence="18" id="KW-1185">Reference proteome</keyword>
<dbReference type="SMART" id="SM00631">
    <property type="entry name" value="Zn_pept"/>
    <property type="match status" value="3"/>
</dbReference>
<gene>
    <name evidence="17" type="ORF">HW555_010238</name>
</gene>
<dbReference type="InterPro" id="IPR057247">
    <property type="entry name" value="CARBOXYPEPT_ZN_2"/>
</dbReference>
<dbReference type="InterPro" id="IPR003146">
    <property type="entry name" value="M14A_act_pep"/>
</dbReference>
<evidence type="ECO:0000256" key="1">
    <source>
        <dbReference type="ARBA" id="ARBA00001947"/>
    </source>
</evidence>
<dbReference type="PANTHER" id="PTHR11705:SF153">
    <property type="entry name" value="ZINC CARBOXYPEPTIDASE A 1-LIKE PROTEIN"/>
    <property type="match status" value="1"/>
</dbReference>
<evidence type="ECO:0000313" key="18">
    <source>
        <dbReference type="Proteomes" id="UP000648187"/>
    </source>
</evidence>
<dbReference type="Proteomes" id="UP000648187">
    <property type="component" value="Unassembled WGS sequence"/>
</dbReference>
<proteinExistence type="inferred from homology"/>
<organism evidence="17 18">
    <name type="scientific">Spodoptera exigua</name>
    <name type="common">Beet armyworm</name>
    <name type="synonym">Noctua fulgens</name>
    <dbReference type="NCBI Taxonomy" id="7107"/>
    <lineage>
        <taxon>Eukaryota</taxon>
        <taxon>Metazoa</taxon>
        <taxon>Ecdysozoa</taxon>
        <taxon>Arthropoda</taxon>
        <taxon>Hexapoda</taxon>
        <taxon>Insecta</taxon>
        <taxon>Pterygota</taxon>
        <taxon>Neoptera</taxon>
        <taxon>Endopterygota</taxon>
        <taxon>Lepidoptera</taxon>
        <taxon>Glossata</taxon>
        <taxon>Ditrysia</taxon>
        <taxon>Noctuoidea</taxon>
        <taxon>Noctuidae</taxon>
        <taxon>Amphipyrinae</taxon>
        <taxon>Spodoptera</taxon>
    </lineage>
</organism>
<comment type="similarity">
    <text evidence="3 15">Belongs to the peptidase M14 family.</text>
</comment>
<dbReference type="GO" id="GO:0005615">
    <property type="term" value="C:extracellular space"/>
    <property type="evidence" value="ECO:0007669"/>
    <property type="project" value="TreeGrafter"/>
</dbReference>
<dbReference type="InterPro" id="IPR000834">
    <property type="entry name" value="Peptidase_M14"/>
</dbReference>
<sequence>MQHERSPGELLAFLEGLKRKKPTFIVGAEKVRYDNYGLYKVNPENEEHLNFLKDLYENDEGYDFWKPPSVVGEFVSIVSPPELKAKLEHSLKKRSIQAELKLKNIQEAFDAQVLSRKKRSADDELYWTNYQTMEDIYGWFDRLEAQYDFVQKITIGQSYEGRDITGIKINRGNSTRGIFLHAGEIAADWLSPTTVTYIANQLINSDDRETKAAADEFVWYIFPVTNPDGFKFSQDSVRAWVKNRRPTNATTTGIDLSKNWNAQWGVSGGSFNARDDNYIGLGPFSEPETRFLSNYIQTIGSTLTGFFSFRSFGQRFLIPFAHSSDPLYNYNEMVIIGRRAMGSLAVRYDTQYRVGTSRNVFDGATGSIVDWAKHRFNPTLAATYVLRDTGFWGYTLPPTQIIPTGEETMDSLLAIIREANEPFRFDNYTLYKVLPKSLEDVTALQEFQNAAPEFDFFDDPVPTADYVNIVSKPELKKDLEEFLKSNEIDFVITQENIQELIDNEKKKTYTRSNIRTMEFDNYYTLEDIYAWLEDLAARFPETISIIIGGSTYEGREIKGIKISHGPGRRAVFIESGIHAREWIAPATTNFIINELVFSDDEETKAAARDFDWYIFPVTNPDGYIWSHVGFRLWRKNRRPFGNEFGVDLNRNWNDNWLKESISLNPSSNVFAGPGPFSEVETRTLSTYIINMADKIDLYLSFHSSGQILLLPFGNTTEPLANYYDAMKIGRRAMGALAFRYGTPYTIGNIAEAIYFATGTSVDWVKERLKIPLAYCYELRDRGTYGHLLPPDQILPTGEETMDSLIEIFDAGYDFWNDPATPLGYVNVLTSPEDRIEFENVLKSKNIDFEINSENIQEAIDQEVVQKYTRTNVRSMRWDGYYNLSSINAWIDDLAAEYPKIVTVITGGTSYEGRSIKGLRISHGQGRRVIFLEGGIHSREWISPATVNYITNELLTSDNEETKFAAHNFDWYIFPVTNPDGYVWSFENFRMWRKNRRPVGEHFGIDLNRNWDNNWMVEGASSNPARDDYAGPEPFSEPETKSLSEFIASIGDRIDMYLSFHSYSQMLLLPFGNTTAPLANYHDAREIGMRAMGALSVKYGTQYRTGNIAETIYLATGGSVDWVKEELKVPLVYCYELRDNGTYGFVLPPAQILPNNLEVMDSILELIFQARRFGYLQSSGYSVNASLVLIVAALLAKFLHD</sequence>
<dbReference type="CDD" id="cd03860">
    <property type="entry name" value="M14_CP_A-B_like"/>
    <property type="match status" value="2"/>
</dbReference>
<evidence type="ECO:0000256" key="13">
    <source>
        <dbReference type="ARBA" id="ARBA00057299"/>
    </source>
</evidence>
<evidence type="ECO:0000256" key="14">
    <source>
        <dbReference type="ARBA" id="ARBA00069039"/>
    </source>
</evidence>
<keyword evidence="7" id="KW-0479">Metal-binding</keyword>
<dbReference type="Pfam" id="PF00246">
    <property type="entry name" value="Peptidase_M14"/>
    <property type="match status" value="3"/>
</dbReference>
<keyword evidence="12" id="KW-1015">Disulfide bond</keyword>
<dbReference type="PRINTS" id="PR00765">
    <property type="entry name" value="CRBOXYPTASEA"/>
</dbReference>
<comment type="caution">
    <text evidence="17">The sequence shown here is derived from an EMBL/GenBank/DDBJ whole genome shotgun (WGS) entry which is preliminary data.</text>
</comment>
<evidence type="ECO:0000256" key="5">
    <source>
        <dbReference type="ARBA" id="ARBA00022645"/>
    </source>
</evidence>
<evidence type="ECO:0000256" key="8">
    <source>
        <dbReference type="ARBA" id="ARBA00022729"/>
    </source>
</evidence>
<dbReference type="PROSITE" id="PS52035">
    <property type="entry name" value="PEPTIDASE_M14"/>
    <property type="match status" value="3"/>
</dbReference>
<dbReference type="FunFam" id="3.30.70.340:FF:000002">
    <property type="entry name" value="Carboxypeptidase A"/>
    <property type="match status" value="1"/>
</dbReference>
<evidence type="ECO:0000256" key="6">
    <source>
        <dbReference type="ARBA" id="ARBA00022670"/>
    </source>
</evidence>
<comment type="caution">
    <text evidence="15">Lacks conserved residue(s) required for the propagation of feature annotation.</text>
</comment>
<evidence type="ECO:0000256" key="10">
    <source>
        <dbReference type="ARBA" id="ARBA00022833"/>
    </source>
</evidence>
<dbReference type="PANTHER" id="PTHR11705">
    <property type="entry name" value="PROTEASE FAMILY M14 CARBOXYPEPTIDASE A,B"/>
    <property type="match status" value="1"/>
</dbReference>